<accession>A0ABS9TD17</accession>
<keyword evidence="1" id="KW-0805">Transcription regulation</keyword>
<dbReference type="InterPro" id="IPR016032">
    <property type="entry name" value="Sig_transdc_resp-reg_C-effctor"/>
</dbReference>
<dbReference type="SUPFAM" id="SSF46894">
    <property type="entry name" value="C-terminal effector domain of the bipartite response regulators"/>
    <property type="match status" value="1"/>
</dbReference>
<dbReference type="Pfam" id="PF00196">
    <property type="entry name" value="GerE"/>
    <property type="match status" value="1"/>
</dbReference>
<dbReference type="CDD" id="cd06170">
    <property type="entry name" value="LuxR_C_like"/>
    <property type="match status" value="1"/>
</dbReference>
<reference evidence="5 6" key="1">
    <citation type="submission" date="2022-03" db="EMBL/GenBank/DDBJ databases">
        <title>Pseudonocardia alaer sp. nov., a novel actinomycete isolated from reed forest soil.</title>
        <authorList>
            <person name="Wang L."/>
        </authorList>
    </citation>
    <scope>NUCLEOTIDE SEQUENCE [LARGE SCALE GENOMIC DNA]</scope>
    <source>
        <strain evidence="5 6">Y-16303</strain>
    </source>
</reference>
<keyword evidence="3" id="KW-0804">Transcription</keyword>
<keyword evidence="6" id="KW-1185">Reference proteome</keyword>
<organism evidence="5 6">
    <name type="scientific">Pseudonocardia alaniniphila</name>
    <dbReference type="NCBI Taxonomy" id="75291"/>
    <lineage>
        <taxon>Bacteria</taxon>
        <taxon>Bacillati</taxon>
        <taxon>Actinomycetota</taxon>
        <taxon>Actinomycetes</taxon>
        <taxon>Pseudonocardiales</taxon>
        <taxon>Pseudonocardiaceae</taxon>
        <taxon>Pseudonocardia</taxon>
    </lineage>
</organism>
<dbReference type="PANTHER" id="PTHR44688">
    <property type="entry name" value="DNA-BINDING TRANSCRIPTIONAL ACTIVATOR DEVR_DOSR"/>
    <property type="match status" value="1"/>
</dbReference>
<sequence length="84" mass="9563">MGMDAFSRRAERELSATGETVRKHTVETGSQLTVQEAQVARLVREGLTNPEIATRLFISPRTVEYHLHKIFGKLGITSRKQLRR</sequence>
<evidence type="ECO:0000313" key="6">
    <source>
        <dbReference type="Proteomes" id="UP001299970"/>
    </source>
</evidence>
<name>A0ABS9TD17_9PSEU</name>
<dbReference type="PROSITE" id="PS50043">
    <property type="entry name" value="HTH_LUXR_2"/>
    <property type="match status" value="1"/>
</dbReference>
<evidence type="ECO:0000259" key="4">
    <source>
        <dbReference type="PROSITE" id="PS50043"/>
    </source>
</evidence>
<dbReference type="RefSeq" id="WP_241036459.1">
    <property type="nucleotide sequence ID" value="NZ_BAAAJF010000002.1"/>
</dbReference>
<dbReference type="PANTHER" id="PTHR44688:SF16">
    <property type="entry name" value="DNA-BINDING TRANSCRIPTIONAL ACTIVATOR DEVR_DOSR"/>
    <property type="match status" value="1"/>
</dbReference>
<dbReference type="SMART" id="SM00421">
    <property type="entry name" value="HTH_LUXR"/>
    <property type="match status" value="1"/>
</dbReference>
<dbReference type="InterPro" id="IPR036388">
    <property type="entry name" value="WH-like_DNA-bd_sf"/>
</dbReference>
<dbReference type="EMBL" id="JAKXMK010000009">
    <property type="protein sequence ID" value="MCH6166429.1"/>
    <property type="molecule type" value="Genomic_DNA"/>
</dbReference>
<feature type="domain" description="HTH luxR-type" evidence="4">
    <location>
        <begin position="25"/>
        <end position="84"/>
    </location>
</feature>
<comment type="caution">
    <text evidence="5">The sequence shown here is derived from an EMBL/GenBank/DDBJ whole genome shotgun (WGS) entry which is preliminary data.</text>
</comment>
<gene>
    <name evidence="5" type="ORF">MMF94_12115</name>
</gene>
<protein>
    <submittedName>
        <fullName evidence="5">Helix-turn-helix transcriptional regulator</fullName>
    </submittedName>
</protein>
<dbReference type="InterPro" id="IPR000792">
    <property type="entry name" value="Tscrpt_reg_LuxR_C"/>
</dbReference>
<evidence type="ECO:0000313" key="5">
    <source>
        <dbReference type="EMBL" id="MCH6166429.1"/>
    </source>
</evidence>
<dbReference type="Gene3D" id="1.10.10.10">
    <property type="entry name" value="Winged helix-like DNA-binding domain superfamily/Winged helix DNA-binding domain"/>
    <property type="match status" value="1"/>
</dbReference>
<dbReference type="Proteomes" id="UP001299970">
    <property type="component" value="Unassembled WGS sequence"/>
</dbReference>
<proteinExistence type="predicted"/>
<keyword evidence="2" id="KW-0238">DNA-binding</keyword>
<evidence type="ECO:0000256" key="2">
    <source>
        <dbReference type="ARBA" id="ARBA00023125"/>
    </source>
</evidence>
<evidence type="ECO:0000256" key="1">
    <source>
        <dbReference type="ARBA" id="ARBA00023015"/>
    </source>
</evidence>
<evidence type="ECO:0000256" key="3">
    <source>
        <dbReference type="ARBA" id="ARBA00023163"/>
    </source>
</evidence>
<dbReference type="PRINTS" id="PR00038">
    <property type="entry name" value="HTHLUXR"/>
</dbReference>